<dbReference type="STRING" id="288992.SAMN04488522_1011140"/>
<keyword evidence="3" id="KW-1185">Reference proteome</keyword>
<dbReference type="Pfam" id="PF01323">
    <property type="entry name" value="DSBA"/>
    <property type="match status" value="1"/>
</dbReference>
<dbReference type="PANTHER" id="PTHR13887">
    <property type="entry name" value="GLUTATHIONE S-TRANSFERASE KAPPA"/>
    <property type="match status" value="1"/>
</dbReference>
<dbReference type="RefSeq" id="WP_200800888.1">
    <property type="nucleotide sequence ID" value="NZ_FQUQ01000001.1"/>
</dbReference>
<dbReference type="EMBL" id="FQUQ01000001">
    <property type="protein sequence ID" value="SHE76431.1"/>
    <property type="molecule type" value="Genomic_DNA"/>
</dbReference>
<dbReference type="Gene3D" id="3.40.30.10">
    <property type="entry name" value="Glutaredoxin"/>
    <property type="match status" value="1"/>
</dbReference>
<dbReference type="Proteomes" id="UP000184287">
    <property type="component" value="Unassembled WGS sequence"/>
</dbReference>
<evidence type="ECO:0000259" key="1">
    <source>
        <dbReference type="Pfam" id="PF01323"/>
    </source>
</evidence>
<gene>
    <name evidence="2" type="ORF">SAMN04488522_1011140</name>
</gene>
<dbReference type="CDD" id="cd03024">
    <property type="entry name" value="DsbA_FrnE"/>
    <property type="match status" value="1"/>
</dbReference>
<dbReference type="SUPFAM" id="SSF52833">
    <property type="entry name" value="Thioredoxin-like"/>
    <property type="match status" value="1"/>
</dbReference>
<organism evidence="2 3">
    <name type="scientific">Pedobacter caeni</name>
    <dbReference type="NCBI Taxonomy" id="288992"/>
    <lineage>
        <taxon>Bacteria</taxon>
        <taxon>Pseudomonadati</taxon>
        <taxon>Bacteroidota</taxon>
        <taxon>Sphingobacteriia</taxon>
        <taxon>Sphingobacteriales</taxon>
        <taxon>Sphingobacteriaceae</taxon>
        <taxon>Pedobacter</taxon>
    </lineage>
</organism>
<dbReference type="GO" id="GO:0016853">
    <property type="term" value="F:isomerase activity"/>
    <property type="evidence" value="ECO:0007669"/>
    <property type="project" value="UniProtKB-KW"/>
</dbReference>
<dbReference type="InterPro" id="IPR001853">
    <property type="entry name" value="DSBA-like_thioredoxin_dom"/>
</dbReference>
<dbReference type="PANTHER" id="PTHR13887:SF41">
    <property type="entry name" value="THIOREDOXIN SUPERFAMILY PROTEIN"/>
    <property type="match status" value="1"/>
</dbReference>
<dbReference type="InterPro" id="IPR036249">
    <property type="entry name" value="Thioredoxin-like_sf"/>
</dbReference>
<proteinExistence type="predicted"/>
<feature type="domain" description="DSBA-like thioredoxin" evidence="1">
    <location>
        <begin position="7"/>
        <end position="184"/>
    </location>
</feature>
<dbReference type="GO" id="GO:0016491">
    <property type="term" value="F:oxidoreductase activity"/>
    <property type="evidence" value="ECO:0007669"/>
    <property type="project" value="InterPro"/>
</dbReference>
<evidence type="ECO:0000313" key="2">
    <source>
        <dbReference type="EMBL" id="SHE76431.1"/>
    </source>
</evidence>
<evidence type="ECO:0000313" key="3">
    <source>
        <dbReference type="Proteomes" id="UP000184287"/>
    </source>
</evidence>
<keyword evidence="2" id="KW-0413">Isomerase</keyword>
<reference evidence="3" key="1">
    <citation type="submission" date="2016-11" db="EMBL/GenBank/DDBJ databases">
        <authorList>
            <person name="Varghese N."/>
            <person name="Submissions S."/>
        </authorList>
    </citation>
    <scope>NUCLEOTIDE SEQUENCE [LARGE SCALE GENOMIC DNA]</scope>
    <source>
        <strain evidence="3">DSM 16990</strain>
    </source>
</reference>
<protein>
    <submittedName>
        <fullName evidence="2">Predicted dithiol-disulfide isomerase, DsbA family</fullName>
    </submittedName>
</protein>
<accession>A0A1M4W586</accession>
<dbReference type="AlphaFoldDB" id="A0A1M4W586"/>
<sequence>MKDKMKIEIWSDIMCPFCYIGKRKFESALARFSHKDEIQVEWKSYQLIPEIKTSPDKSLNEFLAEQKGMSLEQASSMNNHVVQLAKQVGLVYNLDRAIPANTLKAHRFIHFAKRYGKQDEAEEILFRSYFTEGKNIDDDGMLVQFGIDIGLDGTALKTALENGSFANDVKKDIYEAQQVGVRGVLFLCLITNLPFQELRKARSFWKHWRIHL</sequence>
<name>A0A1M4W586_9SPHI</name>